<dbReference type="AlphaFoldDB" id="A0A5C6A9T8"/>
<dbReference type="SUPFAM" id="SSF56349">
    <property type="entry name" value="DNA breaking-rejoining enzymes"/>
    <property type="match status" value="1"/>
</dbReference>
<organism evidence="3 4">
    <name type="scientific">Neorhodopirellula pilleata</name>
    <dbReference type="NCBI Taxonomy" id="2714738"/>
    <lineage>
        <taxon>Bacteria</taxon>
        <taxon>Pseudomonadati</taxon>
        <taxon>Planctomycetota</taxon>
        <taxon>Planctomycetia</taxon>
        <taxon>Pirellulales</taxon>
        <taxon>Pirellulaceae</taxon>
        <taxon>Neorhodopirellula</taxon>
    </lineage>
</organism>
<dbReference type="InterPro" id="IPR011010">
    <property type="entry name" value="DNA_brk_join_enz"/>
</dbReference>
<evidence type="ECO:0000256" key="1">
    <source>
        <dbReference type="ARBA" id="ARBA00023172"/>
    </source>
</evidence>
<keyword evidence="4" id="KW-1185">Reference proteome</keyword>
<evidence type="ECO:0000313" key="3">
    <source>
        <dbReference type="EMBL" id="TWT95093.1"/>
    </source>
</evidence>
<dbReference type="Pfam" id="PF00589">
    <property type="entry name" value="Phage_integrase"/>
    <property type="match status" value="1"/>
</dbReference>
<dbReference type="GO" id="GO:0006310">
    <property type="term" value="P:DNA recombination"/>
    <property type="evidence" value="ECO:0007669"/>
    <property type="project" value="UniProtKB-KW"/>
</dbReference>
<accession>A0A5C6A9T8</accession>
<dbReference type="PROSITE" id="PS51898">
    <property type="entry name" value="TYR_RECOMBINASE"/>
    <property type="match status" value="1"/>
</dbReference>
<dbReference type="RefSeq" id="WP_231603168.1">
    <property type="nucleotide sequence ID" value="NZ_SJPM01000007.1"/>
</dbReference>
<name>A0A5C6A9T8_9BACT</name>
<protein>
    <submittedName>
        <fullName evidence="3">Site-specific tyrosine recombinase XerC</fullName>
    </submittedName>
</protein>
<evidence type="ECO:0000313" key="4">
    <source>
        <dbReference type="Proteomes" id="UP000316213"/>
    </source>
</evidence>
<feature type="domain" description="Tyr recombinase" evidence="2">
    <location>
        <begin position="1"/>
        <end position="81"/>
    </location>
</feature>
<keyword evidence="1" id="KW-0233">DNA recombination</keyword>
<dbReference type="GO" id="GO:0015074">
    <property type="term" value="P:DNA integration"/>
    <property type="evidence" value="ECO:0007669"/>
    <property type="project" value="InterPro"/>
</dbReference>
<proteinExistence type="predicted"/>
<dbReference type="EMBL" id="SJPM01000007">
    <property type="protein sequence ID" value="TWT95093.1"/>
    <property type="molecule type" value="Genomic_DNA"/>
</dbReference>
<evidence type="ECO:0000259" key="2">
    <source>
        <dbReference type="PROSITE" id="PS51898"/>
    </source>
</evidence>
<dbReference type="GO" id="GO:0003677">
    <property type="term" value="F:DNA binding"/>
    <property type="evidence" value="ECO:0007669"/>
    <property type="project" value="InterPro"/>
</dbReference>
<dbReference type="Proteomes" id="UP000316213">
    <property type="component" value="Unassembled WGS sequence"/>
</dbReference>
<dbReference type="InterPro" id="IPR002104">
    <property type="entry name" value="Integrase_catalytic"/>
</dbReference>
<dbReference type="Gene3D" id="1.10.443.10">
    <property type="entry name" value="Intergrase catalytic core"/>
    <property type="match status" value="1"/>
</dbReference>
<reference evidence="3 4" key="1">
    <citation type="submission" date="2019-02" db="EMBL/GenBank/DDBJ databases">
        <title>Deep-cultivation of Planctomycetes and their phenomic and genomic characterization uncovers novel biology.</title>
        <authorList>
            <person name="Wiegand S."/>
            <person name="Jogler M."/>
            <person name="Boedeker C."/>
            <person name="Pinto D."/>
            <person name="Vollmers J."/>
            <person name="Rivas-Marin E."/>
            <person name="Kohn T."/>
            <person name="Peeters S.H."/>
            <person name="Heuer A."/>
            <person name="Rast P."/>
            <person name="Oberbeckmann S."/>
            <person name="Bunk B."/>
            <person name="Jeske O."/>
            <person name="Meyerdierks A."/>
            <person name="Storesund J.E."/>
            <person name="Kallscheuer N."/>
            <person name="Luecker S."/>
            <person name="Lage O.M."/>
            <person name="Pohl T."/>
            <person name="Merkel B.J."/>
            <person name="Hornburger P."/>
            <person name="Mueller R.-W."/>
            <person name="Bruemmer F."/>
            <person name="Labrenz M."/>
            <person name="Spormann A.M."/>
            <person name="Op Den Camp H."/>
            <person name="Overmann J."/>
            <person name="Amann R."/>
            <person name="Jetten M.S.M."/>
            <person name="Mascher T."/>
            <person name="Medema M.H."/>
            <person name="Devos D.P."/>
            <person name="Kaster A.-K."/>
            <person name="Ovreas L."/>
            <person name="Rohde M."/>
            <person name="Galperin M.Y."/>
            <person name="Jogler C."/>
        </authorList>
    </citation>
    <scope>NUCLEOTIDE SEQUENCE [LARGE SCALE GENOMIC DNA]</scope>
    <source>
        <strain evidence="3 4">Pla100</strain>
    </source>
</reference>
<comment type="caution">
    <text evidence="3">The sequence shown here is derived from an EMBL/GenBank/DDBJ whole genome shotgun (WGS) entry which is preliminary data.</text>
</comment>
<dbReference type="InterPro" id="IPR013762">
    <property type="entry name" value="Integrase-like_cat_sf"/>
</dbReference>
<sequence>MSELEIERIFSQLKGVHLVIGKLLYGSGMRISEALRLRMKDLDFDRRVIEVHTSKGDKSRFVPMPEGVVADLKIWMEFCTH</sequence>
<gene>
    <name evidence="3" type="ORF">Pla100_36740</name>
</gene>